<evidence type="ECO:0000259" key="2">
    <source>
        <dbReference type="PROSITE" id="PS50026"/>
    </source>
</evidence>
<proteinExistence type="predicted"/>
<evidence type="ECO:0000313" key="3">
    <source>
        <dbReference type="EMBL" id="KAK2160070.1"/>
    </source>
</evidence>
<keyword evidence="1" id="KW-1015">Disulfide bond</keyword>
<organism evidence="3 4">
    <name type="scientific">Paralvinella palmiformis</name>
    <dbReference type="NCBI Taxonomy" id="53620"/>
    <lineage>
        <taxon>Eukaryota</taxon>
        <taxon>Metazoa</taxon>
        <taxon>Spiralia</taxon>
        <taxon>Lophotrochozoa</taxon>
        <taxon>Annelida</taxon>
        <taxon>Polychaeta</taxon>
        <taxon>Sedentaria</taxon>
        <taxon>Canalipalpata</taxon>
        <taxon>Terebellida</taxon>
        <taxon>Terebelliformia</taxon>
        <taxon>Alvinellidae</taxon>
        <taxon>Paralvinella</taxon>
    </lineage>
</organism>
<dbReference type="Pfam" id="PF00008">
    <property type="entry name" value="EGF"/>
    <property type="match status" value="1"/>
</dbReference>
<evidence type="ECO:0000256" key="1">
    <source>
        <dbReference type="PROSITE-ProRule" id="PRU00076"/>
    </source>
</evidence>
<dbReference type="SMART" id="SM00181">
    <property type="entry name" value="EGF"/>
    <property type="match status" value="1"/>
</dbReference>
<dbReference type="CDD" id="cd00054">
    <property type="entry name" value="EGF_CA"/>
    <property type="match status" value="1"/>
</dbReference>
<name>A0AAD9JWL6_9ANNE</name>
<dbReference type="Proteomes" id="UP001208570">
    <property type="component" value="Unassembled WGS sequence"/>
</dbReference>
<reference evidence="3" key="1">
    <citation type="journal article" date="2023" name="Mol. Biol. Evol.">
        <title>Third-Generation Sequencing Reveals the Adaptive Role of the Epigenome in Three Deep-Sea Polychaetes.</title>
        <authorList>
            <person name="Perez M."/>
            <person name="Aroh O."/>
            <person name="Sun Y."/>
            <person name="Lan Y."/>
            <person name="Juniper S.K."/>
            <person name="Young C.R."/>
            <person name="Angers B."/>
            <person name="Qian P.Y."/>
        </authorList>
    </citation>
    <scope>NUCLEOTIDE SEQUENCE</scope>
    <source>
        <strain evidence="3">P08H-3</strain>
    </source>
</reference>
<dbReference type="Gene3D" id="2.10.25.10">
    <property type="entry name" value="Laminin"/>
    <property type="match status" value="1"/>
</dbReference>
<dbReference type="AlphaFoldDB" id="A0AAD9JWL6"/>
<feature type="domain" description="EGF-like" evidence="2">
    <location>
        <begin position="238"/>
        <end position="277"/>
    </location>
</feature>
<dbReference type="EMBL" id="JAODUP010000141">
    <property type="protein sequence ID" value="KAK2160070.1"/>
    <property type="molecule type" value="Genomic_DNA"/>
</dbReference>
<feature type="disulfide bond" evidence="1">
    <location>
        <begin position="267"/>
        <end position="276"/>
    </location>
</feature>
<comment type="caution">
    <text evidence="1">Lacks conserved residue(s) required for the propagation of feature annotation.</text>
</comment>
<accession>A0AAD9JWL6</accession>
<keyword evidence="4" id="KW-1185">Reference proteome</keyword>
<keyword evidence="1" id="KW-0245">EGF-like domain</keyword>
<comment type="caution">
    <text evidence="3">The sequence shown here is derived from an EMBL/GenBank/DDBJ whole genome shotgun (WGS) entry which is preliminary data.</text>
</comment>
<dbReference type="SUPFAM" id="SSF57196">
    <property type="entry name" value="EGF/Laminin"/>
    <property type="match status" value="1"/>
</dbReference>
<dbReference type="PROSITE" id="PS00022">
    <property type="entry name" value="EGF_1"/>
    <property type="match status" value="1"/>
</dbReference>
<dbReference type="PROSITE" id="PS50026">
    <property type="entry name" value="EGF_3"/>
    <property type="match status" value="1"/>
</dbReference>
<protein>
    <recommendedName>
        <fullName evidence="2">EGF-like domain-containing protein</fullName>
    </recommendedName>
</protein>
<sequence length="278" mass="30636">MISIVTLVVGYRTFTASTNRSGSTLVDMMLVLDICRRVRAICSPPAGTFQCMKSPTDVEHPEWILMGAILRDHIKRSTMDDDDDDDDDDWCFTATFVHALTFSASLFFVIELVPKPLDLLQLADQNRAASIQPTAIIDTTSLTMITARDIALVSLIVRIGFCLNGRPATLVSVDAFPKTDYKIFEMYIETITQCHYICIENNDCVTVAYESSPSICRGYKTTEKQVVAGDKYLVWNLQREGCSTVGLMPCLNGGTCIEVDGAVDCSCPDGTTGKFCES</sequence>
<dbReference type="InterPro" id="IPR000742">
    <property type="entry name" value="EGF"/>
</dbReference>
<evidence type="ECO:0000313" key="4">
    <source>
        <dbReference type="Proteomes" id="UP001208570"/>
    </source>
</evidence>
<gene>
    <name evidence="3" type="ORF">LSH36_141g10065</name>
</gene>